<dbReference type="AlphaFoldDB" id="A0A1X1T8N3"/>
<organism evidence="1 2">
    <name type="scientific">Mycolicibacter engbaekii</name>
    <dbReference type="NCBI Taxonomy" id="188915"/>
    <lineage>
        <taxon>Bacteria</taxon>
        <taxon>Bacillati</taxon>
        <taxon>Actinomycetota</taxon>
        <taxon>Actinomycetes</taxon>
        <taxon>Mycobacteriales</taxon>
        <taxon>Mycobacteriaceae</taxon>
        <taxon>Mycolicibacter</taxon>
    </lineage>
</organism>
<proteinExistence type="predicted"/>
<keyword evidence="2" id="KW-1185">Reference proteome</keyword>
<dbReference type="STRING" id="188915.AWC02_18235"/>
<dbReference type="RefSeq" id="WP_085130141.1">
    <property type="nucleotide sequence ID" value="NZ_LQOT01000070.1"/>
</dbReference>
<evidence type="ECO:0000313" key="1">
    <source>
        <dbReference type="EMBL" id="ORV40916.1"/>
    </source>
</evidence>
<reference evidence="1 2" key="1">
    <citation type="submission" date="2016-01" db="EMBL/GenBank/DDBJ databases">
        <title>The new phylogeny of the genus Mycobacterium.</title>
        <authorList>
            <person name="Tarcisio F."/>
            <person name="Conor M."/>
            <person name="Antonella G."/>
            <person name="Elisabetta G."/>
            <person name="Giulia F.S."/>
            <person name="Sara T."/>
            <person name="Anna F."/>
            <person name="Clotilde B."/>
            <person name="Roberto B."/>
            <person name="Veronica D.S."/>
            <person name="Fabio R."/>
            <person name="Monica P."/>
            <person name="Olivier J."/>
            <person name="Enrico T."/>
            <person name="Nicola S."/>
        </authorList>
    </citation>
    <scope>NUCLEOTIDE SEQUENCE [LARGE SCALE GENOMIC DNA]</scope>
    <source>
        <strain evidence="1 2">ATCC 27353</strain>
    </source>
</reference>
<comment type="caution">
    <text evidence="1">The sequence shown here is derived from an EMBL/GenBank/DDBJ whole genome shotgun (WGS) entry which is preliminary data.</text>
</comment>
<dbReference type="Proteomes" id="UP000193465">
    <property type="component" value="Unassembled WGS sequence"/>
</dbReference>
<gene>
    <name evidence="1" type="ORF">AWC02_18235</name>
</gene>
<evidence type="ECO:0000313" key="2">
    <source>
        <dbReference type="Proteomes" id="UP000193465"/>
    </source>
</evidence>
<protein>
    <submittedName>
        <fullName evidence="1">Uncharacterized protein</fullName>
    </submittedName>
</protein>
<dbReference type="EMBL" id="LQOT01000070">
    <property type="protein sequence ID" value="ORV40916.1"/>
    <property type="molecule type" value="Genomic_DNA"/>
</dbReference>
<sequence length="97" mass="10656">MTVAQDWQPTCAQFGIEEIWTGAFASGFGEIGDGRSFSFRIEHYKLVVDVYRPRLSGPVPHAEDVVATASRQLFGIDVADERSLGAAVRDVVSDLIR</sequence>
<name>A0A1X1T8N3_9MYCO</name>
<accession>A0A1X1T8N3</accession>